<dbReference type="AlphaFoldDB" id="A0A2T7GA48"/>
<dbReference type="PROSITE" id="PS51273">
    <property type="entry name" value="GATASE_TYPE_1"/>
    <property type="match status" value="1"/>
</dbReference>
<dbReference type="Proteomes" id="UP000244446">
    <property type="component" value="Unassembled WGS sequence"/>
</dbReference>
<sequence length="226" mass="24978">MTTIGILLTGHSPDEIRADLGDYDAMFAELLKGNGLSFRTYAVVDGEFPDRPDECDGWLITGSKHGAYEPHDWIPPLEQFIRDVYEDGRPMVGVCFGHQIIAQAMGGTVEKYSHGWAVGRQDYIIDGQPMALNAWHQDQVTKLPEGATVIGQNAFCDNAALLYGDRILTVQPHPEHTDEFFTRLAESRGRGLVPDEVLDAAIARVGQPTQHQIMADRMAAFLKRGA</sequence>
<evidence type="ECO:0000259" key="1">
    <source>
        <dbReference type="Pfam" id="PF00117"/>
    </source>
</evidence>
<dbReference type="EMBL" id="QCYH01000002">
    <property type="protein sequence ID" value="PVA11295.1"/>
    <property type="molecule type" value="Genomic_DNA"/>
</dbReference>
<dbReference type="InterPro" id="IPR029062">
    <property type="entry name" value="Class_I_gatase-like"/>
</dbReference>
<evidence type="ECO:0000313" key="2">
    <source>
        <dbReference type="EMBL" id="PVA11295.1"/>
    </source>
</evidence>
<proteinExistence type="predicted"/>
<dbReference type="OrthoDB" id="7365442at2"/>
<gene>
    <name evidence="2" type="ORF">DC366_06025</name>
</gene>
<dbReference type="InterPro" id="IPR044992">
    <property type="entry name" value="ChyE-like"/>
</dbReference>
<name>A0A2T7GA48_9RHOB</name>
<dbReference type="SUPFAM" id="SSF52317">
    <property type="entry name" value="Class I glutamine amidotransferase-like"/>
    <property type="match status" value="1"/>
</dbReference>
<organism evidence="2 3">
    <name type="scientific">Pelagivirga sediminicola</name>
    <dbReference type="NCBI Taxonomy" id="2170575"/>
    <lineage>
        <taxon>Bacteria</taxon>
        <taxon>Pseudomonadati</taxon>
        <taxon>Pseudomonadota</taxon>
        <taxon>Alphaproteobacteria</taxon>
        <taxon>Rhodobacterales</taxon>
        <taxon>Paracoccaceae</taxon>
        <taxon>Pelagivirga</taxon>
    </lineage>
</organism>
<feature type="domain" description="Glutamine amidotransferase" evidence="1">
    <location>
        <begin position="72"/>
        <end position="177"/>
    </location>
</feature>
<accession>A0A2T7GA48</accession>
<dbReference type="GO" id="GO:0016740">
    <property type="term" value="F:transferase activity"/>
    <property type="evidence" value="ECO:0007669"/>
    <property type="project" value="UniProtKB-KW"/>
</dbReference>
<dbReference type="Pfam" id="PF00117">
    <property type="entry name" value="GATase"/>
    <property type="match status" value="1"/>
</dbReference>
<dbReference type="InterPro" id="IPR017926">
    <property type="entry name" value="GATASE"/>
</dbReference>
<comment type="caution">
    <text evidence="2">The sequence shown here is derived from an EMBL/GenBank/DDBJ whole genome shotgun (WGS) entry which is preliminary data.</text>
</comment>
<keyword evidence="2" id="KW-0808">Transferase</keyword>
<keyword evidence="3" id="KW-1185">Reference proteome</keyword>
<dbReference type="GO" id="GO:0005829">
    <property type="term" value="C:cytosol"/>
    <property type="evidence" value="ECO:0007669"/>
    <property type="project" value="TreeGrafter"/>
</dbReference>
<evidence type="ECO:0000313" key="3">
    <source>
        <dbReference type="Proteomes" id="UP000244446"/>
    </source>
</evidence>
<reference evidence="2 3" key="1">
    <citation type="submission" date="2018-04" db="EMBL/GenBank/DDBJ databases">
        <title>Pelagivirga bohaiensis gen. nov., sp. nov., a bacterium isolated from the Bohai Sea.</title>
        <authorList>
            <person name="Ji X."/>
        </authorList>
    </citation>
    <scope>NUCLEOTIDE SEQUENCE [LARGE SCALE GENOMIC DNA]</scope>
    <source>
        <strain evidence="2 3">BH-SD19</strain>
    </source>
</reference>
<dbReference type="PANTHER" id="PTHR42695:SF5">
    <property type="entry name" value="GLUTAMINE AMIDOTRANSFERASE YLR126C-RELATED"/>
    <property type="match status" value="1"/>
</dbReference>
<dbReference type="CDD" id="cd01741">
    <property type="entry name" value="GATase1_1"/>
    <property type="match status" value="1"/>
</dbReference>
<dbReference type="PANTHER" id="PTHR42695">
    <property type="entry name" value="GLUTAMINE AMIDOTRANSFERASE YLR126C-RELATED"/>
    <property type="match status" value="1"/>
</dbReference>
<protein>
    <submittedName>
        <fullName evidence="2">Glutamine amidotransferase</fullName>
    </submittedName>
</protein>
<dbReference type="Gene3D" id="3.40.50.880">
    <property type="match status" value="1"/>
</dbReference>
<keyword evidence="2" id="KW-0315">Glutamine amidotransferase</keyword>